<evidence type="ECO:0000259" key="2">
    <source>
        <dbReference type="Pfam" id="PF01425"/>
    </source>
</evidence>
<dbReference type="PANTHER" id="PTHR11895:SF7">
    <property type="entry name" value="GLUTAMYL-TRNA(GLN) AMIDOTRANSFERASE SUBUNIT A, MITOCHONDRIAL"/>
    <property type="match status" value="1"/>
</dbReference>
<comment type="similarity">
    <text evidence="1">Belongs to the amidase family.</text>
</comment>
<protein>
    <submittedName>
        <fullName evidence="3">Amidase family protein</fullName>
    </submittedName>
</protein>
<sequence>MATPINQGFGGKRESDQIELVPGPSALSDELAYASAYELAARIRRRDLSPVEVVEAFIARIEARNPSLNALVYLGLDDARRAAKAAEDALMRGTDLGPLHGVPTAIKDLFDFKPGWPSTLGGIRALKNNLANSYCPYAERMERAGAILLGKTNSSLMGFRGTCDNYLFGATRNPFNLAKNSGGSSGGSAAAVADGLLPLAEGTDAGGSIRIPSSWCGVYGYKASFGRVPFLTRPNAFGNADSPFLFEGPITRTVEDAALALTALAGYDPRDPFSLQNPTTDYLAATRRPVRGLRIAYSPGFDVFPVERGVSEVVSRAVRAFEEAGAHVEEVKLGITRPGREISDVWSRLYMLINLHALDNFKRGGLDLLGDHRDDFPPEYLYWVEQGRRMSALDFYRDQDVRTEVYDAIQGVLNSYDLLISPTLACLPVDNAADGNTVGPRSINGEEIDPLIGWCLTYFLNFSGHPAASIPAGLSPEGLPVGMQIIGRRYADAEVLAASAAFERLRPWRDSYQACRERPLGT</sequence>
<dbReference type="PROSITE" id="PS00571">
    <property type="entry name" value="AMIDASES"/>
    <property type="match status" value="1"/>
</dbReference>
<organism evidence="3">
    <name type="scientific">uncultured Cytophagales bacterium</name>
    <dbReference type="NCBI Taxonomy" id="158755"/>
    <lineage>
        <taxon>Bacteria</taxon>
        <taxon>Pseudomonadati</taxon>
        <taxon>Bacteroidota</taxon>
        <taxon>Sphingobacteriia</taxon>
        <taxon>Sphingobacteriales</taxon>
        <taxon>environmental samples</taxon>
    </lineage>
</organism>
<dbReference type="InterPro" id="IPR036928">
    <property type="entry name" value="AS_sf"/>
</dbReference>
<dbReference type="InterPro" id="IPR020556">
    <property type="entry name" value="Amidase_CS"/>
</dbReference>
<dbReference type="SUPFAM" id="SSF75304">
    <property type="entry name" value="Amidase signature (AS) enzymes"/>
    <property type="match status" value="1"/>
</dbReference>
<name>A0A6J4H0F6_9SPHI</name>
<evidence type="ECO:0000313" key="3">
    <source>
        <dbReference type="EMBL" id="CAA9210840.1"/>
    </source>
</evidence>
<dbReference type="GO" id="GO:0003824">
    <property type="term" value="F:catalytic activity"/>
    <property type="evidence" value="ECO:0007669"/>
    <property type="project" value="InterPro"/>
</dbReference>
<dbReference type="EMBL" id="CADCTQ010000001">
    <property type="protein sequence ID" value="CAA9210840.1"/>
    <property type="molecule type" value="Genomic_DNA"/>
</dbReference>
<dbReference type="PANTHER" id="PTHR11895">
    <property type="entry name" value="TRANSAMIDASE"/>
    <property type="match status" value="1"/>
</dbReference>
<dbReference type="PIRSF" id="PIRSF001221">
    <property type="entry name" value="Amidase_fungi"/>
    <property type="match status" value="1"/>
</dbReference>
<dbReference type="InterPro" id="IPR023631">
    <property type="entry name" value="Amidase_dom"/>
</dbReference>
<proteinExistence type="inferred from homology"/>
<gene>
    <name evidence="3" type="ORF">AVDCRST_MAG56-2354</name>
</gene>
<accession>A0A6J4H0F6</accession>
<dbReference type="Pfam" id="PF01425">
    <property type="entry name" value="Amidase"/>
    <property type="match status" value="1"/>
</dbReference>
<evidence type="ECO:0000256" key="1">
    <source>
        <dbReference type="ARBA" id="ARBA00009199"/>
    </source>
</evidence>
<reference evidence="3" key="1">
    <citation type="submission" date="2020-02" db="EMBL/GenBank/DDBJ databases">
        <authorList>
            <person name="Meier V. D."/>
        </authorList>
    </citation>
    <scope>NUCLEOTIDE SEQUENCE</scope>
    <source>
        <strain evidence="3">AVDCRST_MAG56</strain>
    </source>
</reference>
<dbReference type="InterPro" id="IPR000120">
    <property type="entry name" value="Amidase"/>
</dbReference>
<feature type="domain" description="Amidase" evidence="2">
    <location>
        <begin position="52"/>
        <end position="496"/>
    </location>
</feature>
<dbReference type="AlphaFoldDB" id="A0A6J4H0F6"/>
<dbReference type="Gene3D" id="3.90.1300.10">
    <property type="entry name" value="Amidase signature (AS) domain"/>
    <property type="match status" value="1"/>
</dbReference>